<dbReference type="EMBL" id="VIEB01000797">
    <property type="protein sequence ID" value="TQD80712.1"/>
    <property type="molecule type" value="Genomic_DNA"/>
</dbReference>
<feature type="region of interest" description="Disordered" evidence="1">
    <location>
        <begin position="30"/>
        <end position="85"/>
    </location>
</feature>
<keyword evidence="4" id="KW-1185">Reference proteome</keyword>
<feature type="non-terminal residue" evidence="3">
    <location>
        <position position="1"/>
    </location>
</feature>
<name>A0A540L374_MALBA</name>
<sequence>LLVAAAMFTLQLGLVTAADHHDMNIIRELRERRSPTPLSPKSPLANQQPGMRVPAPYPPVEQPPPADPPPPPPPQLPIPNNNNFA</sequence>
<comment type="caution">
    <text evidence="3">The sequence shown here is derived from an EMBL/GenBank/DDBJ whole genome shotgun (WGS) entry which is preliminary data.</text>
</comment>
<organism evidence="3 4">
    <name type="scientific">Malus baccata</name>
    <name type="common">Siberian crab apple</name>
    <name type="synonym">Pyrus baccata</name>
    <dbReference type="NCBI Taxonomy" id="106549"/>
    <lineage>
        <taxon>Eukaryota</taxon>
        <taxon>Viridiplantae</taxon>
        <taxon>Streptophyta</taxon>
        <taxon>Embryophyta</taxon>
        <taxon>Tracheophyta</taxon>
        <taxon>Spermatophyta</taxon>
        <taxon>Magnoliopsida</taxon>
        <taxon>eudicotyledons</taxon>
        <taxon>Gunneridae</taxon>
        <taxon>Pentapetalae</taxon>
        <taxon>rosids</taxon>
        <taxon>fabids</taxon>
        <taxon>Rosales</taxon>
        <taxon>Rosaceae</taxon>
        <taxon>Amygdaloideae</taxon>
        <taxon>Maleae</taxon>
        <taxon>Malus</taxon>
    </lineage>
</organism>
<keyword evidence="2" id="KW-0732">Signal</keyword>
<evidence type="ECO:0000313" key="3">
    <source>
        <dbReference type="EMBL" id="TQD80712.1"/>
    </source>
</evidence>
<gene>
    <name evidence="3" type="ORF">C1H46_033738</name>
</gene>
<evidence type="ECO:0000313" key="4">
    <source>
        <dbReference type="Proteomes" id="UP000315295"/>
    </source>
</evidence>
<evidence type="ECO:0000256" key="2">
    <source>
        <dbReference type="SAM" id="SignalP"/>
    </source>
</evidence>
<accession>A0A540L374</accession>
<reference evidence="3 4" key="1">
    <citation type="journal article" date="2019" name="G3 (Bethesda)">
        <title>Sequencing of a Wild Apple (Malus baccata) Genome Unravels the Differences Between Cultivated and Wild Apple Species Regarding Disease Resistance and Cold Tolerance.</title>
        <authorList>
            <person name="Chen X."/>
        </authorList>
    </citation>
    <scope>NUCLEOTIDE SEQUENCE [LARGE SCALE GENOMIC DNA]</scope>
    <source>
        <strain evidence="4">cv. Shandingzi</strain>
        <tissue evidence="3">Leaves</tissue>
    </source>
</reference>
<proteinExistence type="predicted"/>
<feature type="signal peptide" evidence="2">
    <location>
        <begin position="1"/>
        <end position="17"/>
    </location>
</feature>
<feature type="compositionally biased region" description="Pro residues" evidence="1">
    <location>
        <begin position="55"/>
        <end position="77"/>
    </location>
</feature>
<protein>
    <submittedName>
        <fullName evidence="3">Uncharacterized protein</fullName>
    </submittedName>
</protein>
<evidence type="ECO:0000256" key="1">
    <source>
        <dbReference type="SAM" id="MobiDB-lite"/>
    </source>
</evidence>
<feature type="chain" id="PRO_5022180002" evidence="2">
    <location>
        <begin position="18"/>
        <end position="85"/>
    </location>
</feature>
<dbReference type="AlphaFoldDB" id="A0A540L374"/>
<dbReference type="Proteomes" id="UP000315295">
    <property type="component" value="Unassembled WGS sequence"/>
</dbReference>